<dbReference type="SMART" id="SM00823">
    <property type="entry name" value="PKS_PP"/>
    <property type="match status" value="1"/>
</dbReference>
<dbReference type="PANTHER" id="PTHR45527:SF1">
    <property type="entry name" value="FATTY ACID SYNTHASE"/>
    <property type="match status" value="1"/>
</dbReference>
<evidence type="ECO:0000256" key="2">
    <source>
        <dbReference type="ARBA" id="ARBA00022450"/>
    </source>
</evidence>
<comment type="cofactor">
    <cofactor evidence="1">
        <name>pantetheine 4'-phosphate</name>
        <dbReference type="ChEBI" id="CHEBI:47942"/>
    </cofactor>
</comment>
<dbReference type="SUPFAM" id="SSF56801">
    <property type="entry name" value="Acetyl-CoA synthetase-like"/>
    <property type="match status" value="1"/>
</dbReference>
<dbReference type="CDD" id="cd05930">
    <property type="entry name" value="A_NRPS"/>
    <property type="match status" value="1"/>
</dbReference>
<dbReference type="NCBIfam" id="TIGR01733">
    <property type="entry name" value="AA-adenyl-dom"/>
    <property type="match status" value="1"/>
</dbReference>
<dbReference type="SUPFAM" id="SSF53474">
    <property type="entry name" value="alpha/beta-Hydrolases"/>
    <property type="match status" value="1"/>
</dbReference>
<dbReference type="InterPro" id="IPR025110">
    <property type="entry name" value="AMP-bd_C"/>
</dbReference>
<dbReference type="PANTHER" id="PTHR45527">
    <property type="entry name" value="NONRIBOSOMAL PEPTIDE SYNTHETASE"/>
    <property type="match status" value="1"/>
</dbReference>
<dbReference type="InterPro" id="IPR009081">
    <property type="entry name" value="PP-bd_ACP"/>
</dbReference>
<dbReference type="InterPro" id="IPR036736">
    <property type="entry name" value="ACP-like_sf"/>
</dbReference>
<dbReference type="STRING" id="1108595.BKX93_20580"/>
<dbReference type="Proteomes" id="UP000178776">
    <property type="component" value="Chromosome"/>
</dbReference>
<dbReference type="SUPFAM" id="SSF52777">
    <property type="entry name" value="CoA-dependent acyltransferases"/>
    <property type="match status" value="2"/>
</dbReference>
<dbReference type="InterPro" id="IPR023213">
    <property type="entry name" value="CAT-like_dom_sf"/>
</dbReference>
<dbReference type="SMART" id="SM00824">
    <property type="entry name" value="PKS_TE"/>
    <property type="match status" value="1"/>
</dbReference>
<dbReference type="Gene3D" id="3.40.50.1820">
    <property type="entry name" value="alpha/beta hydrolase"/>
    <property type="match status" value="1"/>
</dbReference>
<accession>A0A1D9LLH0</accession>
<dbReference type="Gene3D" id="3.30.300.30">
    <property type="match status" value="1"/>
</dbReference>
<dbReference type="EMBL" id="CP017707">
    <property type="protein sequence ID" value="AOZ52158.1"/>
    <property type="molecule type" value="Genomic_DNA"/>
</dbReference>
<sequence>MTETSPRLPVSYAQHGIWMGQRLAPDNPGYWTAEAIELKGPLDAGILRACAAEALAHCPALNMRFEFDGETLWQHPRRSSPQPLPWHDLSGESDPEAAAAAWMRGALSQPCDPAVDPLYRSALIQLGPRHCLWYVQTHHIALDGFAYGLLSKVVAARYNAALRGQDAPPLPDWRLEPVLAEDQAYQASAQRERDQAFWTARQQTFPAAATLAPPQPLADGVRKASRALTSGQIDAWQRAAKACGVNWAAWLMAAAAAWLARHGGQRAITLGLPVMNRMGSAALGVPCMAMNIAPLSLRLDPARSLGELARQAAAGLRDIRPHQRYRYEWLRGDLGRLDGRQRLFGPVLNLMPFDRHAPFDGLETRIRPISSGPVEDLSINISLLNTEWRLSLEAHPDAYPAERLDALWHDLPQWLDQLAHAEPATPLASLLPDLPPLSILQGPALEQPAVPVMERLAAQAAARPDATALEGEGQALSYRALLDRARALAGRLKAQGLEDGERVAILLPRSVDAIVAILGTLWAGGCYVPLDPLGPSARLAMALDDARPRLALTHRRWAALCGDAPALCLDEAPGEDAPRLHACAAGVDSPAYLLYTSGSTGKPNGVLVGHRALAHFVSSAGQFYRVRAGERILQFAPLHFDASIEEIFLALCHGGTLALRDDAMLESMPAFADAIARLKIDVLDLPTAFWHEFAYALTPELAGRLSRVRLAIIGGEAALPERARRWRELLPDATLLNSYGPTETSIIATGAALAGPSAVWDGGDDIPIGLPRPGVGAAIVDAGLQPVAQGEEGELCLLGDALAIGYLGRDELTARRFVALDALPGAPRAYRTGDRAVWQGGQLRFLGRLDHELKISGLRIDPAEVENALLACPGVREAAVIGLPLAGGGCTLAAFLAADAEPDAGALRRQLAERLPAAAIPDRWQWLEQLPRNVNGKIDRKQLAAMDDAPDRNASPAAEATPLERQIMKVWSQVLGRMPEGPHANFFALGGKSLQAIQAANRLAQLLQREVAVSALFSYNTVAALAQALNAPAAHRPPSASQGGEFAPLLTIQPGKLPALFCLHPAEGLSWCYLGLARHLPDTAIYGLQATGIQGELPASFDAMVADYVARMRDVQPHGPYRLLGWSLGGALAQAMAAALSDAGETVELLALMDSYPVSSWQGRPEPTLHDALVTVLSVNGEVDADADGLPLDNDAIYQRLLRAGSPLAPLGRAALEKLGQASLHGMRLFRDSRTPTYTGDMLLFRAGRHPGDAPTPADWQPYLQGKLDCMELDCDHFGMSDPEPMRRIGEELSRRLNRA</sequence>
<reference evidence="5 6" key="1">
    <citation type="submission" date="2016-10" db="EMBL/GenBank/DDBJ databases">
        <title>Chromobacterium muskegensis sp. nov., an insecticidal bacterium isolated from Sphagnum bogs.</title>
        <authorList>
            <person name="Sparks M.E."/>
            <person name="Blackburn M.B."/>
            <person name="Gundersen-Rindal D.E."/>
            <person name="Mitchell A."/>
            <person name="Farrar R."/>
            <person name="Kuhar D."/>
        </authorList>
    </citation>
    <scope>NUCLEOTIDE SEQUENCE [LARGE SCALE GENOMIC DNA]</scope>
    <source>
        <strain evidence="5 6">21-1</strain>
    </source>
</reference>
<evidence type="ECO:0000256" key="1">
    <source>
        <dbReference type="ARBA" id="ARBA00001957"/>
    </source>
</evidence>
<organism evidence="5 6">
    <name type="scientific">Chromobacterium vaccinii</name>
    <dbReference type="NCBI Taxonomy" id="1108595"/>
    <lineage>
        <taxon>Bacteria</taxon>
        <taxon>Pseudomonadati</taxon>
        <taxon>Pseudomonadota</taxon>
        <taxon>Betaproteobacteria</taxon>
        <taxon>Neisseriales</taxon>
        <taxon>Chromobacteriaceae</taxon>
        <taxon>Chromobacterium</taxon>
    </lineage>
</organism>
<name>A0A1D9LLH0_9NEIS</name>
<dbReference type="GO" id="GO:0009366">
    <property type="term" value="C:enterobactin synthetase complex"/>
    <property type="evidence" value="ECO:0007669"/>
    <property type="project" value="TreeGrafter"/>
</dbReference>
<dbReference type="Pfam" id="PF00668">
    <property type="entry name" value="Condensation"/>
    <property type="match status" value="1"/>
</dbReference>
<dbReference type="InterPro" id="IPR000873">
    <property type="entry name" value="AMP-dep_synth/lig_dom"/>
</dbReference>
<dbReference type="Gene3D" id="3.40.50.12780">
    <property type="entry name" value="N-terminal domain of ligase-like"/>
    <property type="match status" value="1"/>
</dbReference>
<dbReference type="InterPro" id="IPR020806">
    <property type="entry name" value="PKS_PP-bd"/>
</dbReference>
<dbReference type="InterPro" id="IPR045851">
    <property type="entry name" value="AMP-bd_C_sf"/>
</dbReference>
<dbReference type="GO" id="GO:0047527">
    <property type="term" value="F:2,3-dihydroxybenzoate-serine ligase activity"/>
    <property type="evidence" value="ECO:0007669"/>
    <property type="project" value="TreeGrafter"/>
</dbReference>
<dbReference type="Gene3D" id="3.30.559.30">
    <property type="entry name" value="Nonribosomal peptide synthetase, condensation domain"/>
    <property type="match status" value="1"/>
</dbReference>
<dbReference type="InterPro" id="IPR029058">
    <property type="entry name" value="AB_hydrolase_fold"/>
</dbReference>
<feature type="domain" description="Carrier" evidence="4">
    <location>
        <begin position="958"/>
        <end position="1033"/>
    </location>
</feature>
<dbReference type="Pfam" id="PF00975">
    <property type="entry name" value="Thioesterase"/>
    <property type="match status" value="1"/>
</dbReference>
<evidence type="ECO:0000313" key="5">
    <source>
        <dbReference type="EMBL" id="AOZ52158.1"/>
    </source>
</evidence>
<evidence type="ECO:0000313" key="6">
    <source>
        <dbReference type="Proteomes" id="UP000178776"/>
    </source>
</evidence>
<keyword evidence="2" id="KW-0596">Phosphopantetheine</keyword>
<dbReference type="InterPro" id="IPR001031">
    <property type="entry name" value="Thioesterase"/>
</dbReference>
<keyword evidence="3" id="KW-0597">Phosphoprotein</keyword>
<dbReference type="InterPro" id="IPR006162">
    <property type="entry name" value="Ppantetheine_attach_site"/>
</dbReference>
<dbReference type="InterPro" id="IPR042099">
    <property type="entry name" value="ANL_N_sf"/>
</dbReference>
<dbReference type="Pfam" id="PF00550">
    <property type="entry name" value="PP-binding"/>
    <property type="match status" value="1"/>
</dbReference>
<dbReference type="GO" id="GO:0009239">
    <property type="term" value="P:enterobactin biosynthetic process"/>
    <property type="evidence" value="ECO:0007669"/>
    <property type="project" value="TreeGrafter"/>
</dbReference>
<evidence type="ECO:0000259" key="4">
    <source>
        <dbReference type="PROSITE" id="PS50075"/>
    </source>
</evidence>
<dbReference type="InterPro" id="IPR010071">
    <property type="entry name" value="AA_adenyl_dom"/>
</dbReference>
<dbReference type="SUPFAM" id="SSF47336">
    <property type="entry name" value="ACP-like"/>
    <property type="match status" value="1"/>
</dbReference>
<dbReference type="PROSITE" id="PS50075">
    <property type="entry name" value="CARRIER"/>
    <property type="match status" value="1"/>
</dbReference>
<proteinExistence type="predicted"/>
<dbReference type="RefSeq" id="WP_070981150.1">
    <property type="nucleotide sequence ID" value="NZ_CP017707.1"/>
</dbReference>
<evidence type="ECO:0000256" key="3">
    <source>
        <dbReference type="ARBA" id="ARBA00022553"/>
    </source>
</evidence>
<dbReference type="Pfam" id="PF13193">
    <property type="entry name" value="AMP-binding_C"/>
    <property type="match status" value="1"/>
</dbReference>
<dbReference type="GeneID" id="68843600"/>
<dbReference type="GO" id="GO:0031177">
    <property type="term" value="F:phosphopantetheine binding"/>
    <property type="evidence" value="ECO:0007669"/>
    <property type="project" value="InterPro"/>
</dbReference>
<dbReference type="GO" id="GO:0005829">
    <property type="term" value="C:cytosol"/>
    <property type="evidence" value="ECO:0007669"/>
    <property type="project" value="TreeGrafter"/>
</dbReference>
<gene>
    <name evidence="5" type="ORF">BKX93_20580</name>
</gene>
<dbReference type="Gene3D" id="3.30.559.10">
    <property type="entry name" value="Chloramphenicol acetyltransferase-like domain"/>
    <property type="match status" value="1"/>
</dbReference>
<dbReference type="GO" id="GO:0043041">
    <property type="term" value="P:amino acid activation for nonribosomal peptide biosynthetic process"/>
    <property type="evidence" value="ECO:0007669"/>
    <property type="project" value="TreeGrafter"/>
</dbReference>
<dbReference type="Pfam" id="PF00501">
    <property type="entry name" value="AMP-binding"/>
    <property type="match status" value="1"/>
</dbReference>
<dbReference type="KEGG" id="cvc:BKX93_20580"/>
<dbReference type="InterPro" id="IPR020802">
    <property type="entry name" value="TesA-like"/>
</dbReference>
<dbReference type="PROSITE" id="PS00012">
    <property type="entry name" value="PHOSPHOPANTETHEINE"/>
    <property type="match status" value="1"/>
</dbReference>
<protein>
    <recommendedName>
        <fullName evidence="4">Carrier domain-containing protein</fullName>
    </recommendedName>
</protein>
<dbReference type="InterPro" id="IPR001242">
    <property type="entry name" value="Condensation_dom"/>
</dbReference>